<feature type="domain" description="EGF-like" evidence="7">
    <location>
        <begin position="129"/>
        <end position="169"/>
    </location>
</feature>
<feature type="domain" description="EGF-like" evidence="7">
    <location>
        <begin position="85"/>
        <end position="124"/>
    </location>
</feature>
<dbReference type="InterPro" id="IPR018097">
    <property type="entry name" value="EGF_Ca-bd_CS"/>
</dbReference>
<dbReference type="Gene3D" id="2.10.25.10">
    <property type="entry name" value="Laminin"/>
    <property type="match status" value="4"/>
</dbReference>
<dbReference type="InterPro" id="IPR000742">
    <property type="entry name" value="EGF"/>
</dbReference>
<dbReference type="VEuPathDB" id="CryptoDB:Cvel_8409"/>
<dbReference type="Pfam" id="PF12947">
    <property type="entry name" value="EGF_3"/>
    <property type="match status" value="3"/>
</dbReference>
<dbReference type="InterPro" id="IPR049883">
    <property type="entry name" value="NOTCH1_EGF-like"/>
</dbReference>
<feature type="domain" description="EGF-like" evidence="7">
    <location>
        <begin position="44"/>
        <end position="84"/>
    </location>
</feature>
<keyword evidence="1 6" id="KW-0245">EGF-like domain</keyword>
<feature type="domain" description="EGF-like" evidence="7">
    <location>
        <begin position="170"/>
        <end position="201"/>
    </location>
</feature>
<dbReference type="SMART" id="SM00179">
    <property type="entry name" value="EGF_CA"/>
    <property type="match status" value="4"/>
</dbReference>
<dbReference type="EMBL" id="CDMZ01003787">
    <property type="protein sequence ID" value="CEM47584.1"/>
    <property type="molecule type" value="Genomic_DNA"/>
</dbReference>
<comment type="caution">
    <text evidence="6">Lacks conserved residue(s) required for the propagation of feature annotation.</text>
</comment>
<dbReference type="SUPFAM" id="SSF57196">
    <property type="entry name" value="EGF/Laminin"/>
    <property type="match status" value="1"/>
</dbReference>
<keyword evidence="5" id="KW-0325">Glycoprotein</keyword>
<dbReference type="GO" id="GO:0005509">
    <property type="term" value="F:calcium ion binding"/>
    <property type="evidence" value="ECO:0007669"/>
    <property type="project" value="InterPro"/>
</dbReference>
<dbReference type="InterPro" id="IPR001881">
    <property type="entry name" value="EGF-like_Ca-bd_dom"/>
</dbReference>
<keyword evidence="3" id="KW-0677">Repeat</keyword>
<dbReference type="PROSITE" id="PS01187">
    <property type="entry name" value="EGF_CA"/>
    <property type="match status" value="2"/>
</dbReference>
<dbReference type="PANTHER" id="PTHR24042">
    <property type="entry name" value="NEL HOMOLOG"/>
    <property type="match status" value="1"/>
</dbReference>
<evidence type="ECO:0000256" key="5">
    <source>
        <dbReference type="ARBA" id="ARBA00023180"/>
    </source>
</evidence>
<organism evidence="8">
    <name type="scientific">Chromera velia CCMP2878</name>
    <dbReference type="NCBI Taxonomy" id="1169474"/>
    <lineage>
        <taxon>Eukaryota</taxon>
        <taxon>Sar</taxon>
        <taxon>Alveolata</taxon>
        <taxon>Colpodellida</taxon>
        <taxon>Chromeraceae</taxon>
        <taxon>Chromera</taxon>
    </lineage>
</organism>
<evidence type="ECO:0000256" key="4">
    <source>
        <dbReference type="ARBA" id="ARBA00023157"/>
    </source>
</evidence>
<evidence type="ECO:0000259" key="7">
    <source>
        <dbReference type="PROSITE" id="PS50026"/>
    </source>
</evidence>
<protein>
    <recommendedName>
        <fullName evidence="7">EGF-like domain-containing protein</fullName>
    </recommendedName>
</protein>
<dbReference type="SMART" id="SM00181">
    <property type="entry name" value="EGF"/>
    <property type="match status" value="4"/>
</dbReference>
<evidence type="ECO:0000256" key="2">
    <source>
        <dbReference type="ARBA" id="ARBA00022729"/>
    </source>
</evidence>
<dbReference type="GO" id="GO:0008201">
    <property type="term" value="F:heparin binding"/>
    <property type="evidence" value="ECO:0007669"/>
    <property type="project" value="TreeGrafter"/>
</dbReference>
<keyword evidence="4" id="KW-1015">Disulfide bond</keyword>
<dbReference type="Pfam" id="PF07645">
    <property type="entry name" value="EGF_CA"/>
    <property type="match status" value="1"/>
</dbReference>
<dbReference type="GO" id="GO:0005615">
    <property type="term" value="C:extracellular space"/>
    <property type="evidence" value="ECO:0007669"/>
    <property type="project" value="TreeGrafter"/>
</dbReference>
<dbReference type="InterPro" id="IPR009030">
    <property type="entry name" value="Growth_fac_rcpt_cys_sf"/>
</dbReference>
<dbReference type="InterPro" id="IPR024731">
    <property type="entry name" value="NELL2-like_EGF"/>
</dbReference>
<reference evidence="8" key="1">
    <citation type="submission" date="2014-11" db="EMBL/GenBank/DDBJ databases">
        <authorList>
            <person name="Otto D Thomas"/>
            <person name="Naeem Raeece"/>
        </authorList>
    </citation>
    <scope>NUCLEOTIDE SEQUENCE</scope>
</reference>
<sequence length="201" mass="21059">MWQTGTEVAGPFRLFRFTSRRTAGIQLSTVSIEQAYIVATTITELDEYAAGVHDCAPQANCINTNRSFACACSGGYEGNGTFCTDENECLNSTLNDCDVNATCMNNVGSFSCTCNAGRTGNGTVGGCADVDECISNTDNCHMNAMCGNNIGSFECSCNEGFSGDGLSCGDLDECLLVTSDCHSLASCLNMAGSFQCNCRAG</sequence>
<name>A0A0G4HT80_9ALVE</name>
<dbReference type="FunFam" id="2.10.25.10:FF:000038">
    <property type="entry name" value="Fibrillin 2"/>
    <property type="match status" value="4"/>
</dbReference>
<dbReference type="PANTHER" id="PTHR24042:SF5">
    <property type="entry name" value="EGF-LIKE CALCIUM-BINDING DOMAIN-CONTAINING PROTEIN"/>
    <property type="match status" value="1"/>
</dbReference>
<evidence type="ECO:0000256" key="1">
    <source>
        <dbReference type="ARBA" id="ARBA00022536"/>
    </source>
</evidence>
<gene>
    <name evidence="8" type="ORF">Cvel_8409</name>
</gene>
<dbReference type="SUPFAM" id="SSF57184">
    <property type="entry name" value="Growth factor receptor domain"/>
    <property type="match status" value="1"/>
</dbReference>
<dbReference type="PROSITE" id="PS50026">
    <property type="entry name" value="EGF_3"/>
    <property type="match status" value="4"/>
</dbReference>
<evidence type="ECO:0000256" key="6">
    <source>
        <dbReference type="PROSITE-ProRule" id="PRU00076"/>
    </source>
</evidence>
<keyword evidence="2" id="KW-0732">Signal</keyword>
<evidence type="ECO:0000256" key="3">
    <source>
        <dbReference type="ARBA" id="ARBA00022737"/>
    </source>
</evidence>
<dbReference type="InterPro" id="IPR051586">
    <property type="entry name" value="PKC-binding_NELL"/>
</dbReference>
<dbReference type="PROSITE" id="PS00010">
    <property type="entry name" value="ASX_HYDROXYL"/>
    <property type="match status" value="4"/>
</dbReference>
<proteinExistence type="predicted"/>
<dbReference type="PROSITE" id="PS01186">
    <property type="entry name" value="EGF_2"/>
    <property type="match status" value="2"/>
</dbReference>
<dbReference type="CDD" id="cd00054">
    <property type="entry name" value="EGF_CA"/>
    <property type="match status" value="2"/>
</dbReference>
<dbReference type="InterPro" id="IPR000152">
    <property type="entry name" value="EGF-type_Asp/Asn_hydroxyl_site"/>
</dbReference>
<accession>A0A0G4HT80</accession>
<dbReference type="AlphaFoldDB" id="A0A0G4HT80"/>
<evidence type="ECO:0000313" key="8">
    <source>
        <dbReference type="EMBL" id="CEM47584.1"/>
    </source>
</evidence>